<evidence type="ECO:0000256" key="1">
    <source>
        <dbReference type="SAM" id="Coils"/>
    </source>
</evidence>
<feature type="compositionally biased region" description="Low complexity" evidence="2">
    <location>
        <begin position="290"/>
        <end position="309"/>
    </location>
</feature>
<dbReference type="Pfam" id="PF01145">
    <property type="entry name" value="Band_7"/>
    <property type="match status" value="1"/>
</dbReference>
<proteinExistence type="predicted"/>
<feature type="region of interest" description="Disordered" evidence="2">
    <location>
        <begin position="283"/>
        <end position="309"/>
    </location>
</feature>
<accession>A0ABD5VM73</accession>
<evidence type="ECO:0000259" key="3">
    <source>
        <dbReference type="SMART" id="SM00244"/>
    </source>
</evidence>
<dbReference type="InterPro" id="IPR036013">
    <property type="entry name" value="Band_7/SPFH_dom_sf"/>
</dbReference>
<dbReference type="AlphaFoldDB" id="A0ABD5VM73"/>
<keyword evidence="1" id="KW-0175">Coiled coil</keyword>
<feature type="domain" description="Band 7" evidence="3">
    <location>
        <begin position="29"/>
        <end position="210"/>
    </location>
</feature>
<name>A0ABD5VM73_9EURY</name>
<evidence type="ECO:0000256" key="2">
    <source>
        <dbReference type="SAM" id="MobiDB-lite"/>
    </source>
</evidence>
<dbReference type="PANTHER" id="PTHR42911">
    <property type="entry name" value="MODULATOR OF FTSH PROTEASE HFLC"/>
    <property type="match status" value="1"/>
</dbReference>
<sequence length="309" mass="33655">MTSKNNAFRKAAAVGLAMLVVVSLLTAVAAYRQVPEGHEGVEKEWGAVSGNTLESGAHWKIPVMQSVQAVEVRPRTYTMSATQGEGNRDSGDAIEVKTVNGSTVGVDITVRYRIKSAEADTFVVDWNDEAQMEHRLIRPTIRTVLRDEASSLQTTGDDAIYTQQGREALETAALEALDSEFEDEPIVLEAVQIRNIDLPDEIDSALDAKERAKQQVEVEKEKVKQEEAKKEQEIVRAQADAEAIEIRGEALENNPIVLEQQYIEALENGNTIYVPMGENGGVTLTRPTGNSTATNSTNSSSNSTATVLP</sequence>
<feature type="coiled-coil region" evidence="1">
    <location>
        <begin position="202"/>
        <end position="254"/>
    </location>
</feature>
<dbReference type="SMART" id="SM00244">
    <property type="entry name" value="PHB"/>
    <property type="match status" value="1"/>
</dbReference>
<organism evidence="4 5">
    <name type="scientific">Halorubellus litoreus</name>
    <dbReference type="NCBI Taxonomy" id="755308"/>
    <lineage>
        <taxon>Archaea</taxon>
        <taxon>Methanobacteriati</taxon>
        <taxon>Methanobacteriota</taxon>
        <taxon>Stenosarchaea group</taxon>
        <taxon>Halobacteria</taxon>
        <taxon>Halobacteriales</taxon>
        <taxon>Halorubellaceae</taxon>
        <taxon>Halorubellus</taxon>
    </lineage>
</organism>
<dbReference type="CDD" id="cd03401">
    <property type="entry name" value="SPFH_prohibitin"/>
    <property type="match status" value="1"/>
</dbReference>
<dbReference type="EMBL" id="JBHSXN010000002">
    <property type="protein sequence ID" value="MFC6953941.1"/>
    <property type="molecule type" value="Genomic_DNA"/>
</dbReference>
<comment type="caution">
    <text evidence="4">The sequence shown here is derived from an EMBL/GenBank/DDBJ whole genome shotgun (WGS) entry which is preliminary data.</text>
</comment>
<reference evidence="4 5" key="1">
    <citation type="journal article" date="2019" name="Int. J. Syst. Evol. Microbiol.">
        <title>The Global Catalogue of Microorganisms (GCM) 10K type strain sequencing project: providing services to taxonomists for standard genome sequencing and annotation.</title>
        <authorList>
            <consortium name="The Broad Institute Genomics Platform"/>
            <consortium name="The Broad Institute Genome Sequencing Center for Infectious Disease"/>
            <person name="Wu L."/>
            <person name="Ma J."/>
        </authorList>
    </citation>
    <scope>NUCLEOTIDE SEQUENCE [LARGE SCALE GENOMIC DNA]</scope>
    <source>
        <strain evidence="4 5">GX26</strain>
    </source>
</reference>
<dbReference type="Proteomes" id="UP001596395">
    <property type="component" value="Unassembled WGS sequence"/>
</dbReference>
<dbReference type="InterPro" id="IPR000163">
    <property type="entry name" value="Prohibitin"/>
</dbReference>
<dbReference type="SUPFAM" id="SSF117892">
    <property type="entry name" value="Band 7/SPFH domain"/>
    <property type="match status" value="1"/>
</dbReference>
<dbReference type="Gene3D" id="3.30.479.30">
    <property type="entry name" value="Band 7 domain"/>
    <property type="match status" value="1"/>
</dbReference>
<evidence type="ECO:0000313" key="5">
    <source>
        <dbReference type="Proteomes" id="UP001596395"/>
    </source>
</evidence>
<dbReference type="InterPro" id="IPR001107">
    <property type="entry name" value="Band_7"/>
</dbReference>
<gene>
    <name evidence="4" type="ORF">ACFQGB_13805</name>
</gene>
<dbReference type="RefSeq" id="WP_336350889.1">
    <property type="nucleotide sequence ID" value="NZ_JAZAQL010000002.1"/>
</dbReference>
<dbReference type="PANTHER" id="PTHR42911:SF2">
    <property type="entry name" value="PROHIBITIN FAMILY PROTEIN"/>
    <property type="match status" value="1"/>
</dbReference>
<protein>
    <submittedName>
        <fullName evidence="4">SPFH domain-containing protein</fullName>
    </submittedName>
</protein>
<evidence type="ECO:0000313" key="4">
    <source>
        <dbReference type="EMBL" id="MFC6953941.1"/>
    </source>
</evidence>
<keyword evidence="5" id="KW-1185">Reference proteome</keyword>